<dbReference type="EMBL" id="QGKV02000649">
    <property type="protein sequence ID" value="KAF3576129.1"/>
    <property type="molecule type" value="Genomic_DNA"/>
</dbReference>
<feature type="region of interest" description="Disordered" evidence="11">
    <location>
        <begin position="215"/>
        <end position="261"/>
    </location>
</feature>
<proteinExistence type="inferred from homology"/>
<keyword evidence="10" id="KW-0325">Glycoprotein</keyword>
<evidence type="ECO:0000256" key="6">
    <source>
        <dbReference type="ARBA" id="ARBA00022737"/>
    </source>
</evidence>
<keyword evidence="8" id="KW-0472">Membrane</keyword>
<keyword evidence="4" id="KW-0433">Leucine-rich repeat</keyword>
<evidence type="ECO:0000313" key="12">
    <source>
        <dbReference type="EMBL" id="KAF3576129.1"/>
    </source>
</evidence>
<evidence type="ECO:0000256" key="5">
    <source>
        <dbReference type="ARBA" id="ARBA00022692"/>
    </source>
</evidence>
<feature type="compositionally biased region" description="Polar residues" evidence="11">
    <location>
        <begin position="248"/>
        <end position="261"/>
    </location>
</feature>
<sequence>MFYGSISPPGQGPLGLPELRIFEISDNNFTGSLPPTYFVNWKASSLTMNENGHIPLSFSNLSNLESLDLSSNQLSWTIPNGLSFWSKARLCGLPLQETCFVTNAPPTQPPKQEGEEENEEVFSWKGVAIGLHLGFYVAFASIFAYPRGWIAQMEVWSQNVRTRLAKRAKVAIGAHDFFSPDLNPDGEARFDRDMTVAMKLSTTWRRIARDLEKSGAWRRSNRGGSGDGARRRPRRCKADEELDKDEASMQQSTAWSWNRTG</sequence>
<evidence type="ECO:0000256" key="9">
    <source>
        <dbReference type="ARBA" id="ARBA00023170"/>
    </source>
</evidence>
<dbReference type="InterPro" id="IPR001611">
    <property type="entry name" value="Leu-rich_rpt"/>
</dbReference>
<evidence type="ECO:0000313" key="13">
    <source>
        <dbReference type="Proteomes" id="UP000266723"/>
    </source>
</evidence>
<keyword evidence="3" id="KW-1003">Cell membrane</keyword>
<keyword evidence="13" id="KW-1185">Reference proteome</keyword>
<keyword evidence="7" id="KW-1133">Transmembrane helix</keyword>
<dbReference type="PROSITE" id="PS51450">
    <property type="entry name" value="LRR"/>
    <property type="match status" value="1"/>
</dbReference>
<dbReference type="Pfam" id="PF00560">
    <property type="entry name" value="LRR_1"/>
    <property type="match status" value="1"/>
</dbReference>
<dbReference type="SUPFAM" id="SSF52058">
    <property type="entry name" value="L domain-like"/>
    <property type="match status" value="1"/>
</dbReference>
<evidence type="ECO:0000256" key="10">
    <source>
        <dbReference type="ARBA" id="ARBA00023180"/>
    </source>
</evidence>
<comment type="subcellular location">
    <subcellularLocation>
        <location evidence="1">Cell membrane</location>
        <topology evidence="1">Single-pass type I membrane protein</topology>
    </subcellularLocation>
</comment>
<dbReference type="PANTHER" id="PTHR27004:SF195">
    <property type="entry name" value="RECEPTOR LIKE PROTEIN 28-RELATED"/>
    <property type="match status" value="1"/>
</dbReference>
<dbReference type="PANTHER" id="PTHR27004">
    <property type="entry name" value="RECEPTOR-LIKE PROTEIN 12 ISOFORM X1"/>
    <property type="match status" value="1"/>
</dbReference>
<dbReference type="Gene3D" id="3.80.10.10">
    <property type="entry name" value="Ribonuclease Inhibitor"/>
    <property type="match status" value="1"/>
</dbReference>
<evidence type="ECO:0000256" key="11">
    <source>
        <dbReference type="SAM" id="MobiDB-lite"/>
    </source>
</evidence>
<gene>
    <name evidence="12" type="ORF">DY000_02034994</name>
</gene>
<evidence type="ECO:0000256" key="1">
    <source>
        <dbReference type="ARBA" id="ARBA00004251"/>
    </source>
</evidence>
<name>A0ABQ7DES2_BRACR</name>
<protein>
    <recommendedName>
        <fullName evidence="14">Leucine-rich repeat-containing N-terminal plant-type domain-containing protein</fullName>
    </recommendedName>
</protein>
<dbReference type="InterPro" id="IPR032675">
    <property type="entry name" value="LRR_dom_sf"/>
</dbReference>
<keyword evidence="5" id="KW-0812">Transmembrane</keyword>
<evidence type="ECO:0000256" key="4">
    <source>
        <dbReference type="ARBA" id="ARBA00022614"/>
    </source>
</evidence>
<evidence type="ECO:0000256" key="3">
    <source>
        <dbReference type="ARBA" id="ARBA00022475"/>
    </source>
</evidence>
<evidence type="ECO:0000256" key="8">
    <source>
        <dbReference type="ARBA" id="ARBA00023136"/>
    </source>
</evidence>
<dbReference type="Proteomes" id="UP000266723">
    <property type="component" value="Unassembled WGS sequence"/>
</dbReference>
<reference evidence="12 13" key="1">
    <citation type="journal article" date="2020" name="BMC Genomics">
        <title>Intraspecific diversification of the crop wild relative Brassica cretica Lam. using demographic model selection.</title>
        <authorList>
            <person name="Kioukis A."/>
            <person name="Michalopoulou V.A."/>
            <person name="Briers L."/>
            <person name="Pirintsos S."/>
            <person name="Studholme D.J."/>
            <person name="Pavlidis P."/>
            <person name="Sarris P.F."/>
        </authorList>
    </citation>
    <scope>NUCLEOTIDE SEQUENCE [LARGE SCALE GENOMIC DNA]</scope>
    <source>
        <strain evidence="13">cv. PFS-1207/04</strain>
    </source>
</reference>
<comment type="similarity">
    <text evidence="2">Belongs to the RLP family.</text>
</comment>
<evidence type="ECO:0000256" key="2">
    <source>
        <dbReference type="ARBA" id="ARBA00009592"/>
    </source>
</evidence>
<evidence type="ECO:0000256" key="7">
    <source>
        <dbReference type="ARBA" id="ARBA00022989"/>
    </source>
</evidence>
<comment type="caution">
    <text evidence="12">The sequence shown here is derived from an EMBL/GenBank/DDBJ whole genome shotgun (WGS) entry which is preliminary data.</text>
</comment>
<keyword evidence="9" id="KW-0675">Receptor</keyword>
<keyword evidence="6" id="KW-0677">Repeat</keyword>
<evidence type="ECO:0008006" key="14">
    <source>
        <dbReference type="Google" id="ProtNLM"/>
    </source>
</evidence>
<organism evidence="12 13">
    <name type="scientific">Brassica cretica</name>
    <name type="common">Mustard</name>
    <dbReference type="NCBI Taxonomy" id="69181"/>
    <lineage>
        <taxon>Eukaryota</taxon>
        <taxon>Viridiplantae</taxon>
        <taxon>Streptophyta</taxon>
        <taxon>Embryophyta</taxon>
        <taxon>Tracheophyta</taxon>
        <taxon>Spermatophyta</taxon>
        <taxon>Magnoliopsida</taxon>
        <taxon>eudicotyledons</taxon>
        <taxon>Gunneridae</taxon>
        <taxon>Pentapetalae</taxon>
        <taxon>rosids</taxon>
        <taxon>malvids</taxon>
        <taxon>Brassicales</taxon>
        <taxon>Brassicaceae</taxon>
        <taxon>Brassiceae</taxon>
        <taxon>Brassica</taxon>
    </lineage>
</organism>
<accession>A0ABQ7DES2</accession>